<name>A0A0L7L8L8_OPEBR</name>
<dbReference type="EMBL" id="JTDY01002326">
    <property type="protein sequence ID" value="KOB71659.1"/>
    <property type="molecule type" value="Genomic_DNA"/>
</dbReference>
<keyword evidence="3" id="KW-1185">Reference proteome</keyword>
<gene>
    <name evidence="2" type="ORF">OBRU01_08458</name>
</gene>
<comment type="caution">
    <text evidence="2">The sequence shown here is derived from an EMBL/GenBank/DDBJ whole genome shotgun (WGS) entry which is preliminary data.</text>
</comment>
<organism evidence="2 3">
    <name type="scientific">Operophtera brumata</name>
    <name type="common">Winter moth</name>
    <name type="synonym">Phalaena brumata</name>
    <dbReference type="NCBI Taxonomy" id="104452"/>
    <lineage>
        <taxon>Eukaryota</taxon>
        <taxon>Metazoa</taxon>
        <taxon>Ecdysozoa</taxon>
        <taxon>Arthropoda</taxon>
        <taxon>Hexapoda</taxon>
        <taxon>Insecta</taxon>
        <taxon>Pterygota</taxon>
        <taxon>Neoptera</taxon>
        <taxon>Endopterygota</taxon>
        <taxon>Lepidoptera</taxon>
        <taxon>Glossata</taxon>
        <taxon>Ditrysia</taxon>
        <taxon>Geometroidea</taxon>
        <taxon>Geometridae</taxon>
        <taxon>Larentiinae</taxon>
        <taxon>Operophtera</taxon>
    </lineage>
</organism>
<feature type="region of interest" description="Disordered" evidence="1">
    <location>
        <begin position="373"/>
        <end position="398"/>
    </location>
</feature>
<dbReference type="PANTHER" id="PTHR37984">
    <property type="entry name" value="PROTEIN CBG26694"/>
    <property type="match status" value="1"/>
</dbReference>
<feature type="compositionally biased region" description="Polar residues" evidence="1">
    <location>
        <begin position="379"/>
        <end position="392"/>
    </location>
</feature>
<evidence type="ECO:0000256" key="1">
    <source>
        <dbReference type="SAM" id="MobiDB-lite"/>
    </source>
</evidence>
<dbReference type="PANTHER" id="PTHR37984:SF5">
    <property type="entry name" value="PROTEIN NYNRIN-LIKE"/>
    <property type="match status" value="1"/>
</dbReference>
<accession>A0A0L7L8L8</accession>
<feature type="compositionally biased region" description="Gly residues" evidence="1">
    <location>
        <begin position="271"/>
        <end position="280"/>
    </location>
</feature>
<evidence type="ECO:0000313" key="3">
    <source>
        <dbReference type="Proteomes" id="UP000037510"/>
    </source>
</evidence>
<evidence type="ECO:0008006" key="4">
    <source>
        <dbReference type="Google" id="ProtNLM"/>
    </source>
</evidence>
<feature type="region of interest" description="Disordered" evidence="1">
    <location>
        <begin position="411"/>
        <end position="443"/>
    </location>
</feature>
<sequence length="460" mass="50102">MSVGKIKEFDVDSGNWTLYCGRVEMYFRANAIKDELKLPTLISLVGDNVYELMVNLCNPKKPTDLSYDALITIVREHLQPKPSIMAERYRFRQKRQETGESIMQYIATLKKLSKDCDFKDTLTDNLRDQFVCGVSSDLIRQRLFSEPELTYANALTLATALEAAERDAAAVDSSAASGSGAVTSTSAVHALRVTAGRGGRLQNSARDTAAYSPASWGRGCKACGGQHQTDGCRYKSFVCSTCRNKGHLRRVCPNKSAAGAGDGKRSEVKRGGGGGGGGQYQAGAHYVQPNDGSEGSWSSSEETEVEEPLYQMALGDYKPLSPGDSVWYRNFGANNNKWSAGQVVERRGTNSYKVKSSDGSAAHRHIDQLKRKSSCIFPSKSNTNTSDGTESGLSKPLEPQLAEPFTSVEAMEPGIGHCSKQNPSPVRNSSPGTDTDVPFVDKPCDKRMRNTVRRFGLDID</sequence>
<feature type="compositionally biased region" description="Polar residues" evidence="1">
    <location>
        <begin position="419"/>
        <end position="433"/>
    </location>
</feature>
<feature type="region of interest" description="Disordered" evidence="1">
    <location>
        <begin position="253"/>
        <end position="305"/>
    </location>
</feature>
<dbReference type="InterPro" id="IPR050951">
    <property type="entry name" value="Retrovirus_Pol_polyprotein"/>
</dbReference>
<dbReference type="Proteomes" id="UP000037510">
    <property type="component" value="Unassembled WGS sequence"/>
</dbReference>
<reference evidence="2 3" key="1">
    <citation type="journal article" date="2015" name="Genome Biol. Evol.">
        <title>The genome of winter moth (Operophtera brumata) provides a genomic perspective on sexual dimorphism and phenology.</title>
        <authorList>
            <person name="Derks M.F."/>
            <person name="Smit S."/>
            <person name="Salis L."/>
            <person name="Schijlen E."/>
            <person name="Bossers A."/>
            <person name="Mateman C."/>
            <person name="Pijl A.S."/>
            <person name="de Ridder D."/>
            <person name="Groenen M.A."/>
            <person name="Visser M.E."/>
            <person name="Megens H.J."/>
        </authorList>
    </citation>
    <scope>NUCLEOTIDE SEQUENCE [LARGE SCALE GENOMIC DNA]</scope>
    <source>
        <strain evidence="2">WM2013NL</strain>
        <tissue evidence="2">Head and thorax</tissue>
    </source>
</reference>
<protein>
    <recommendedName>
        <fullName evidence="4">CCHC-type domain-containing protein</fullName>
    </recommendedName>
</protein>
<dbReference type="AlphaFoldDB" id="A0A0L7L8L8"/>
<proteinExistence type="predicted"/>
<dbReference type="STRING" id="104452.A0A0L7L8L8"/>
<evidence type="ECO:0000313" key="2">
    <source>
        <dbReference type="EMBL" id="KOB71659.1"/>
    </source>
</evidence>